<keyword evidence="1" id="KW-0863">Zinc-finger</keyword>
<dbReference type="PROSITE" id="PS50158">
    <property type="entry name" value="ZF_CCHC"/>
    <property type="match status" value="1"/>
</dbReference>
<dbReference type="PANTHER" id="PTHR34482">
    <property type="entry name" value="DNA DAMAGE-INDUCIBLE PROTEIN 1-LIKE"/>
    <property type="match status" value="1"/>
</dbReference>
<protein>
    <submittedName>
        <fullName evidence="4">Uncharacterized protein LOC107470911</fullName>
    </submittedName>
</protein>
<keyword evidence="1" id="KW-0479">Metal-binding</keyword>
<sequence>MTYWELGCYNLVSEQFVPIKAWGYGLNHASLHSLKTIHTLPEMLRLITLILHVGCAQNLDGCTGMRTCFKGTLVATEADNWFRGIEKSLRAQYVPERQYVEFATYMLEGEAEHWWHRVQRLLRQVVEEIEWDTFKEKFYKKYFPRTVRDAKETELMQLTQGNMSVAEYTQKFENLCRFSKICQGNPDDFEEWKCLKYEGGLCEELMHSLVPLQIQNFAELVNRSQLVEDCTKKVVAAKMSRQELPPKNFNRYIAPQGRKFKMNRTLSFGNQQVSNLPARDNIDRQGQDTGKRPQPALTNLICNQCGKNHGRNLCRLGSSVCYFCGMPGHIARNCEKKIAQDSAKSQQPGRVFTMMTEDARTRTP</sequence>
<dbReference type="PANTHER" id="PTHR34482:SF49">
    <property type="entry name" value="RETROTRANSPOSON GAG DOMAIN-CONTAINING PROTEIN"/>
    <property type="match status" value="1"/>
</dbReference>
<accession>A0A6P4BYI8</accession>
<dbReference type="Proteomes" id="UP000515211">
    <property type="component" value="Chromosome 10"/>
</dbReference>
<evidence type="ECO:0000256" key="1">
    <source>
        <dbReference type="PROSITE-ProRule" id="PRU00047"/>
    </source>
</evidence>
<dbReference type="GO" id="GO:0003676">
    <property type="term" value="F:nucleic acid binding"/>
    <property type="evidence" value="ECO:0007669"/>
    <property type="project" value="InterPro"/>
</dbReference>
<reference evidence="3" key="1">
    <citation type="journal article" date="2016" name="Nat. Genet.">
        <title>The genome sequences of Arachis duranensis and Arachis ipaensis, the diploid ancestors of cultivated peanut.</title>
        <authorList>
            <person name="Bertioli D.J."/>
            <person name="Cannon S.B."/>
            <person name="Froenicke L."/>
            <person name="Huang G."/>
            <person name="Farmer A.D."/>
            <person name="Cannon E.K."/>
            <person name="Liu X."/>
            <person name="Gao D."/>
            <person name="Clevenger J."/>
            <person name="Dash S."/>
            <person name="Ren L."/>
            <person name="Moretzsohn M.C."/>
            <person name="Shirasawa K."/>
            <person name="Huang W."/>
            <person name="Vidigal B."/>
            <person name="Abernathy B."/>
            <person name="Chu Y."/>
            <person name="Niederhuth C.E."/>
            <person name="Umale P."/>
            <person name="Araujo A.C."/>
            <person name="Kozik A."/>
            <person name="Kim K.D."/>
            <person name="Burow M.D."/>
            <person name="Varshney R.K."/>
            <person name="Wang X."/>
            <person name="Zhang X."/>
            <person name="Barkley N."/>
            <person name="Guimaraes P.M."/>
            <person name="Isobe S."/>
            <person name="Guo B."/>
            <person name="Liao B."/>
            <person name="Stalker H.T."/>
            <person name="Schmitz R.J."/>
            <person name="Scheffler B.E."/>
            <person name="Leal-Bertioli S.C."/>
            <person name="Xun X."/>
            <person name="Jackson S.A."/>
            <person name="Michelmore R."/>
            <person name="Ozias-Akins P."/>
        </authorList>
    </citation>
    <scope>NUCLEOTIDE SEQUENCE [LARGE SCALE GENOMIC DNA]</scope>
    <source>
        <strain evidence="3">cv. V14167</strain>
    </source>
</reference>
<gene>
    <name evidence="4" type="primary">LOC107470911</name>
</gene>
<evidence type="ECO:0000313" key="3">
    <source>
        <dbReference type="Proteomes" id="UP000515211"/>
    </source>
</evidence>
<dbReference type="SUPFAM" id="SSF57756">
    <property type="entry name" value="Retrovirus zinc finger-like domains"/>
    <property type="match status" value="1"/>
</dbReference>
<dbReference type="GO" id="GO:0008270">
    <property type="term" value="F:zinc ion binding"/>
    <property type="evidence" value="ECO:0007669"/>
    <property type="project" value="UniProtKB-KW"/>
</dbReference>
<dbReference type="InterPro" id="IPR036875">
    <property type="entry name" value="Znf_CCHC_sf"/>
</dbReference>
<evidence type="ECO:0000313" key="4">
    <source>
        <dbReference type="RefSeq" id="XP_015945808.1"/>
    </source>
</evidence>
<evidence type="ECO:0000259" key="2">
    <source>
        <dbReference type="PROSITE" id="PS50158"/>
    </source>
</evidence>
<dbReference type="RefSeq" id="XP_015945808.1">
    <property type="nucleotide sequence ID" value="XM_016090322.1"/>
</dbReference>
<dbReference type="SMART" id="SM00343">
    <property type="entry name" value="ZnF_C2HC"/>
    <property type="match status" value="1"/>
</dbReference>
<dbReference type="InterPro" id="IPR001878">
    <property type="entry name" value="Znf_CCHC"/>
</dbReference>
<dbReference type="Pfam" id="PF00098">
    <property type="entry name" value="zf-CCHC"/>
    <property type="match status" value="1"/>
</dbReference>
<name>A0A6P4BYI8_ARADU</name>
<keyword evidence="1" id="KW-0862">Zinc</keyword>
<dbReference type="Gene3D" id="4.10.60.10">
    <property type="entry name" value="Zinc finger, CCHC-type"/>
    <property type="match status" value="1"/>
</dbReference>
<dbReference type="Pfam" id="PF03732">
    <property type="entry name" value="Retrotrans_gag"/>
    <property type="match status" value="1"/>
</dbReference>
<keyword evidence="3" id="KW-1185">Reference proteome</keyword>
<dbReference type="AlphaFoldDB" id="A0A6P4BYI8"/>
<dbReference type="GeneID" id="107470911"/>
<organism evidence="3 4">
    <name type="scientific">Arachis duranensis</name>
    <name type="common">Wild peanut</name>
    <dbReference type="NCBI Taxonomy" id="130453"/>
    <lineage>
        <taxon>Eukaryota</taxon>
        <taxon>Viridiplantae</taxon>
        <taxon>Streptophyta</taxon>
        <taxon>Embryophyta</taxon>
        <taxon>Tracheophyta</taxon>
        <taxon>Spermatophyta</taxon>
        <taxon>Magnoliopsida</taxon>
        <taxon>eudicotyledons</taxon>
        <taxon>Gunneridae</taxon>
        <taxon>Pentapetalae</taxon>
        <taxon>rosids</taxon>
        <taxon>fabids</taxon>
        <taxon>Fabales</taxon>
        <taxon>Fabaceae</taxon>
        <taxon>Papilionoideae</taxon>
        <taxon>50 kb inversion clade</taxon>
        <taxon>dalbergioids sensu lato</taxon>
        <taxon>Dalbergieae</taxon>
        <taxon>Pterocarpus clade</taxon>
        <taxon>Arachis</taxon>
    </lineage>
</organism>
<dbReference type="KEGG" id="adu:107470911"/>
<proteinExistence type="predicted"/>
<feature type="domain" description="CCHC-type" evidence="2">
    <location>
        <begin position="321"/>
        <end position="336"/>
    </location>
</feature>
<reference evidence="4" key="2">
    <citation type="submission" date="2025-08" db="UniProtKB">
        <authorList>
            <consortium name="RefSeq"/>
        </authorList>
    </citation>
    <scope>IDENTIFICATION</scope>
    <source>
        <tissue evidence="4">Whole plant</tissue>
    </source>
</reference>
<dbReference type="InterPro" id="IPR005162">
    <property type="entry name" value="Retrotrans_gag_dom"/>
</dbReference>